<evidence type="ECO:0000259" key="2">
    <source>
        <dbReference type="SMART" id="SM00635"/>
    </source>
</evidence>
<dbReference type="Gene3D" id="2.60.40.10">
    <property type="entry name" value="Immunoglobulins"/>
    <property type="match status" value="3"/>
</dbReference>
<dbReference type="EMBL" id="CP020370">
    <property type="protein sequence ID" value="AUB81888.1"/>
    <property type="molecule type" value="Genomic_DNA"/>
</dbReference>
<dbReference type="Pfam" id="PF13205">
    <property type="entry name" value="Big_5"/>
    <property type="match status" value="1"/>
</dbReference>
<gene>
    <name evidence="3" type="ORF">THSYN_13590</name>
</gene>
<reference evidence="3 4" key="1">
    <citation type="submission" date="2017-03" db="EMBL/GenBank/DDBJ databases">
        <title>Complete genome sequence of Candidatus 'Thiodictyon syntrophicum' sp. nov. strain Cad16T, a photolithoautotroph purple sulfur bacterium isolated from an alpine meromictic lake.</title>
        <authorList>
            <person name="Luedin S.M."/>
            <person name="Pothier J.F."/>
            <person name="Danza F."/>
            <person name="Storelli N."/>
            <person name="Wittwer M."/>
            <person name="Tonolla M."/>
        </authorList>
    </citation>
    <scope>NUCLEOTIDE SEQUENCE [LARGE SCALE GENOMIC DNA]</scope>
    <source>
        <strain evidence="3 4">Cad16T</strain>
    </source>
</reference>
<dbReference type="SMART" id="SM00635">
    <property type="entry name" value="BID_2"/>
    <property type="match status" value="2"/>
</dbReference>
<proteinExistence type="predicted"/>
<dbReference type="KEGG" id="tsy:THSYN_13590"/>
<evidence type="ECO:0000313" key="4">
    <source>
        <dbReference type="Proteomes" id="UP000232638"/>
    </source>
</evidence>
<evidence type="ECO:0000256" key="1">
    <source>
        <dbReference type="ARBA" id="ARBA00022729"/>
    </source>
</evidence>
<dbReference type="Proteomes" id="UP000232638">
    <property type="component" value="Chromosome"/>
</dbReference>
<dbReference type="Gene3D" id="2.60.40.1080">
    <property type="match status" value="2"/>
</dbReference>
<dbReference type="Pfam" id="PF02368">
    <property type="entry name" value="Big_2"/>
    <property type="match status" value="1"/>
</dbReference>
<feature type="domain" description="BIG2" evidence="2">
    <location>
        <begin position="1060"/>
        <end position="1142"/>
    </location>
</feature>
<evidence type="ECO:0000313" key="3">
    <source>
        <dbReference type="EMBL" id="AUB81888.1"/>
    </source>
</evidence>
<sequence>MPMNAGVPVMSWSWSAPRRALLCWLLLWLLPLAPALAAVQVEVVGPGGRATQTLPDAGGGFDLNLPLTRNAVNNVRVSAVDANGNRAEQSVVITQVSLDSVVVSRVTSERLAPQQIEALVADGVIALDNPANYNVSVFNIVLTIGNRPVPVSVPIASPIVAPEETGYETYAIPAGRGDGGSSPKVQDTQIIVFEQAIAVPGQPAISLPGVIVIEGRIKSLKEFFSVRLLLMNTSGIFTLSDVNASILFPTGGLTSMLPVDGVAAFGAIAPGNAEEPGQAEREFVVRGDEIGERPVSVEFGGFLTGPGIPIEEPIPFSGRAGTTVDVRGPPTFDVQVVHPDAVVAGVPYALEVQITNTDSIPALYATLDLAVGFDSQLLRCAINPVGEPVCTEITGADLRNLGHLLPGESTTQVFTVRPLRSGTITTCMAAADQNLSLRVVVGTIGCLVGEFPPVRSNSDGTPAVSVLPSANMTGVGGESPVAAFFSQMMRTASITTGPAGAFNVYTSGGDLIPGTLRFDTLNERTVVVWQPLSGALAGNGEYTVVITTDVVDADGLAMTNPWSSRFTTTGTDGDDVTPPELTLSVAPPADPSHVIPGQVVQINAYAADQGSGIVRVEARIKDLGVPGALYQLMDQRSVFGGDLPPFIFAIDSTNLIPGHDYQLLVTAYDGAGNARDATLALLLAANAAPPAVTLPAPPAQPVPQGVSVDLTPTAVSAGVREVAFYLDGAPAPWRTVTTAPFQAILGTLNLPAGPHSVRVVATDGLGQTGEAAFAFAVGTNDTPPTIRFPGAGNGQQIVAGESLTVGIAVEDGTGITATQVYLDDPALPQPLAIAGTGVRIDTNGLAPGNHRLVVLATNGVGVRNDPAAPGSYLEFVVVTPPAGAPPPTPVLSTLEPLASGQVRVSGQSVAGARVTITNQTTAFATQVTADAGGLFSTVIDAAPGDRLTAVAFNLASSPNPSDATQATVPTPPQLVSISATPASLAFTSAGALGEVTVRGQYDNGSSADLTTGAAFRSTATTVATVTAAGRVAAVGNGSAEVVVTVGGREARVPVTVNIVTLQSIAVTPAAVGFTFIGATAQLAVTGQYSNGSTQNLTGQASFSSADTALATVTSTGLVRAVSNGATLMYVAAGGLPPVAVPVTINSAADTPPTVAILTPATGGQVEPGAVIGVTVRAQDAVGGVTDITITASGAVSDSRQVAVSPAANDAVRSVSFTVPGTAAIGSTLRLEAAATDTAGHSAPVAVVTLTVVDQTAPTVSITAPAPQTPYNFGDHILVQVTAADAVGVASLLVATTGALTLADQSQVQPAATPASATFTLTVPPGTPGTELRLLAFARDAAGNEGAAIPVDVILTGADITPPATVATAASAPGTSTQVSYTITEGLTDLAHVELWFRRNGLGTFNRYTGADGTGNGEFPSPGGATGSIAFDAARMGGDGNYEFATVGVDLAGNREALPADGQGAPAGDAGVTATFATGAPVLLITSDTEIANAAFDGQNVRVKGATLTLVGERTFHNVELLNGAVLTHRETTQTEAFGLHVQVWTLSVDTTSRIDAVGRGYLGGNRAGLGETAHTVGFTAGAQRGNGGSYGGLGGHSSSSGSAVPNPVNGNLVNPVDLGSGGGAWGGAGGDGGGRVLLSAINLALDGAVRADGGLSSGSVSGEGSGGSINLAARTLSGKGTITANGGTTGGANHTGGGGGRVAIRSLDISTLNLAGITAKGGDGYYGDGADGTVYLLAEGQAGGELVLNGQGANSPFTDLIMPPGQTLDAITLQNGARVIVQEPIRIAQTLRLRDNSLLTSPTASEAGLQIEARRVIVESGSAIDVTGRGYLGGDKAGLGQTAHTLGFTSGAQVGNGGSHGGLGAHYSGGTLTNPVYGDPRRPDRLGSGGAAWGGAGGDGGGYLRIIASEAVIVEGAIRADGGLSSGSASGEGAGGSVWITTSRLAGAGSISANGGGTGGYNHTGGGGGRVAVYADYVDGSDTFAGLRTISAWRGRGYYDNTRGSAGTVYLKIGGVEDLIIDDNESTATAATGTPLPLMGPGLTKAATADTLTTDGILPLLPNALAGLRLNPDLDQGESFAILANGTDSIRVATPNEHGVRFADVAGVGKGYAGDYRYTNLRLRRGGHLEMGDRLTVSDTLRIAEFGLLTHPQTTISYEALLDLEVGTLEIDPTGRIDATGRGYLGGDRAGLGQTAHTLGLTAGAQSGNGGSYGGLGGHYSGSVASNPIYGSLTDPQDLGSGGGAWGGAGGDGGGRVFITAAAIHNAGAIHADGGLSSGSVSGEGSGGTVNIRAGNLTGNGLITANGGTTGGGNHIGGGGGRIAIRYSGTLSLPQSNIQSRGGDGYYGDGGHGTIYLQRAGQTYGDLTIDGSGFTQPADTVTIPGGLTFDNILLRNGARVVADAGLHVLGTLSIGANSTLTHSGGLEAGLQIEAARVVVESGGAIDVTGRGYLGGNKSGLGETAHTLGFAAGAQHGHGGSHGGLGASYSGASGDASPVYGDPARPNRLGGGGGAWSGAGGDGGGYVRIQASESVVVEGAIRADGSLSSGSISGEGAGGSVWITTAHLAGAGSISANGGTTGGYNHTGGGGGRVAIDADAVDGSDAFAGLRAISAWRGRGYYDSIRGGAGTVYLKIGGVEELIIDDNDTSVSSPTGTPLSLMGPGVTAAVTADSLTTDGVIPLLTNALVGLRINPDFEQGESFTILANTGTEIVVETPNEHGVDFMDVAAVGKGYIGDYRYTNLTLRGAGHLDLGDRLTITDTLRITEHGLMTHPETTTTYAPMLDIEAGRLEIDTTGRIDVTGRGYLGGNKGGLGETAYTLNFAPGAQRGNGGSYGGIGGHYSGASGATNLVYGSATDPADLGSGGGAWGGTGGDGGGRVFITAGVMENDGAIRADGSLSTGSVSGEGSGGTVNIRTGDLTGSGLITASGGTTGGGNHVGGGGGRIGIRYSGILSLPGGNIQTHGGDGYYGDGTVGTIHLEAVAP</sequence>
<name>A0A2K8U8F4_9GAMM</name>
<protein>
    <recommendedName>
        <fullName evidence="2">BIG2 domain-containing protein</fullName>
    </recommendedName>
</protein>
<dbReference type="PANTHER" id="PTHR31513">
    <property type="entry name" value="EPHRIN TYPE-B RECEPTOR"/>
    <property type="match status" value="1"/>
</dbReference>
<dbReference type="InterPro" id="IPR013783">
    <property type="entry name" value="Ig-like_fold"/>
</dbReference>
<accession>A0A2K8U8F4</accession>
<dbReference type="OrthoDB" id="9801679at2"/>
<feature type="domain" description="BIG2" evidence="2">
    <location>
        <begin position="973"/>
        <end position="1055"/>
    </location>
</feature>
<dbReference type="PANTHER" id="PTHR31513:SF2">
    <property type="entry name" value="MRAZ"/>
    <property type="match status" value="1"/>
</dbReference>
<keyword evidence="1" id="KW-0732">Signal</keyword>
<keyword evidence="4" id="KW-1185">Reference proteome</keyword>
<organism evidence="3 4">
    <name type="scientific">Candidatus Thiodictyon syntrophicum</name>
    <dbReference type="NCBI Taxonomy" id="1166950"/>
    <lineage>
        <taxon>Bacteria</taxon>
        <taxon>Pseudomonadati</taxon>
        <taxon>Pseudomonadota</taxon>
        <taxon>Gammaproteobacteria</taxon>
        <taxon>Chromatiales</taxon>
        <taxon>Chromatiaceae</taxon>
        <taxon>Thiodictyon</taxon>
    </lineage>
</organism>
<dbReference type="InterPro" id="IPR003343">
    <property type="entry name" value="Big_2"/>
</dbReference>
<dbReference type="InterPro" id="IPR032812">
    <property type="entry name" value="SbsA_Ig"/>
</dbReference>